<dbReference type="SUPFAM" id="SSF53098">
    <property type="entry name" value="Ribonuclease H-like"/>
    <property type="match status" value="1"/>
</dbReference>
<evidence type="ECO:0000259" key="2">
    <source>
        <dbReference type="PROSITE" id="PS50994"/>
    </source>
</evidence>
<proteinExistence type="predicted"/>
<gene>
    <name evidence="3" type="ORF">HMPREF0063_12847</name>
</gene>
<name>E2SFN8_9ACTN</name>
<dbReference type="Gene3D" id="3.30.420.10">
    <property type="entry name" value="Ribonuclease H-like superfamily/Ribonuclease H"/>
    <property type="match status" value="1"/>
</dbReference>
<dbReference type="HOGENOM" id="CLU_1052251_0_0_11"/>
<evidence type="ECO:0000313" key="3">
    <source>
        <dbReference type="EMBL" id="EFQ82005.1"/>
    </source>
</evidence>
<dbReference type="InterPro" id="IPR036397">
    <property type="entry name" value="RNaseH_sf"/>
</dbReference>
<dbReference type="GO" id="GO:0003676">
    <property type="term" value="F:nucleic acid binding"/>
    <property type="evidence" value="ECO:0007669"/>
    <property type="project" value="InterPro"/>
</dbReference>
<evidence type="ECO:0000313" key="4">
    <source>
        <dbReference type="Proteomes" id="UP000003111"/>
    </source>
</evidence>
<organism evidence="3 4">
    <name type="scientific">Aeromicrobium marinum DSM 15272</name>
    <dbReference type="NCBI Taxonomy" id="585531"/>
    <lineage>
        <taxon>Bacteria</taxon>
        <taxon>Bacillati</taxon>
        <taxon>Actinomycetota</taxon>
        <taxon>Actinomycetes</taxon>
        <taxon>Propionibacteriales</taxon>
        <taxon>Nocardioidaceae</taxon>
        <taxon>Aeromicrobium</taxon>
    </lineage>
</organism>
<dbReference type="InterPro" id="IPR012337">
    <property type="entry name" value="RNaseH-like_sf"/>
</dbReference>
<evidence type="ECO:0000256" key="1">
    <source>
        <dbReference type="SAM" id="MobiDB-lite"/>
    </source>
</evidence>
<dbReference type="eggNOG" id="COG2801">
    <property type="taxonomic scope" value="Bacteria"/>
</dbReference>
<reference evidence="3" key="1">
    <citation type="submission" date="2010-08" db="EMBL/GenBank/DDBJ databases">
        <authorList>
            <person name="Muzny D."/>
            <person name="Qin X."/>
            <person name="Buhay C."/>
            <person name="Dugan-Rocha S."/>
            <person name="Ding Y."/>
            <person name="Chen G."/>
            <person name="Hawes A."/>
            <person name="Holder M."/>
            <person name="Jhangiani S."/>
            <person name="Johnson A."/>
            <person name="Khan Z."/>
            <person name="Li Z."/>
            <person name="Liu W."/>
            <person name="Liu X."/>
            <person name="Perez L."/>
            <person name="Shen H."/>
            <person name="Wang Q."/>
            <person name="Watt J."/>
            <person name="Xi L."/>
            <person name="Xin Y."/>
            <person name="Zhou J."/>
            <person name="Deng J."/>
            <person name="Jiang H."/>
            <person name="Liu Y."/>
            <person name="Qu J."/>
            <person name="Song X.-Z."/>
            <person name="Zhang L."/>
            <person name="Villasana D."/>
            <person name="Johnson A."/>
            <person name="Liu J."/>
            <person name="Liyanage D."/>
            <person name="Lorensuhewa L."/>
            <person name="Robinson T."/>
            <person name="Song A."/>
            <person name="Song B.-B."/>
            <person name="Dinh H."/>
            <person name="Thornton R."/>
            <person name="Coyle M."/>
            <person name="Francisco L."/>
            <person name="Jackson L."/>
            <person name="Javaid M."/>
            <person name="Korchina V."/>
            <person name="Kovar C."/>
            <person name="Mata R."/>
            <person name="Mathew T."/>
            <person name="Ngo R."/>
            <person name="Nguyen L."/>
            <person name="Nguyen N."/>
            <person name="Okwuonu G."/>
            <person name="Ongeri F."/>
            <person name="Pham C."/>
            <person name="Simmons D."/>
            <person name="Wilczek-Boney K."/>
            <person name="Hale W."/>
            <person name="Jakkamsetti A."/>
            <person name="Pham P."/>
            <person name="Ruth R."/>
            <person name="San Lucas F."/>
            <person name="Warren J."/>
            <person name="Zhang J."/>
            <person name="Zhao Z."/>
            <person name="Zhou C."/>
            <person name="Zhu D."/>
            <person name="Lee S."/>
            <person name="Bess C."/>
            <person name="Blankenburg K."/>
            <person name="Forbes L."/>
            <person name="Fu Q."/>
            <person name="Gubbala S."/>
            <person name="Hirani K."/>
            <person name="Jayaseelan J.C."/>
            <person name="Lara F."/>
            <person name="Munidasa M."/>
            <person name="Palculict T."/>
            <person name="Patil S."/>
            <person name="Pu L.-L."/>
            <person name="Saada N."/>
            <person name="Tang L."/>
            <person name="Weissenberger G."/>
            <person name="Zhu Y."/>
            <person name="Hemphill L."/>
            <person name="Shang Y."/>
            <person name="Youmans B."/>
            <person name="Ayvaz T."/>
            <person name="Ross M."/>
            <person name="Santibanez J."/>
            <person name="Aqrawi P."/>
            <person name="Gross S."/>
            <person name="Joshi V."/>
            <person name="Fowler G."/>
            <person name="Nazareth L."/>
            <person name="Reid J."/>
            <person name="Worley K."/>
            <person name="Petrosino J."/>
            <person name="Highlander S."/>
            <person name="Gibbs R."/>
        </authorList>
    </citation>
    <scope>NUCLEOTIDE SEQUENCE [LARGE SCALE GENOMIC DNA]</scope>
    <source>
        <strain evidence="3">DSM 15272</strain>
    </source>
</reference>
<feature type="region of interest" description="Disordered" evidence="1">
    <location>
        <begin position="195"/>
        <end position="264"/>
    </location>
</feature>
<sequence>MSKARLVITALFVEHQSPAEVAARYGVHRSWVYKLKARYEAEGEAAFEPRSRRPKTSPTATPPEVVQLIIALRHDLARRGLDAGPDTIRWHLTHHHGLTVSAATISRHLRRAGLVTPAPKKRPKSSYVRFEASLPNETWQSDFTHYRLTTGTDVEILTWLDDCTRKAIRVTAHRAVTAIIVRDQFRHAVNTAGIPASTLTDNGMVSPPSTSCREVPPPSASPAKDAAADATPSKPNCTACTSPRRTPDPATPPPAARSNAFSKR</sequence>
<dbReference type="Pfam" id="PF00665">
    <property type="entry name" value="rve"/>
    <property type="match status" value="1"/>
</dbReference>
<dbReference type="GO" id="GO:0015074">
    <property type="term" value="P:DNA integration"/>
    <property type="evidence" value="ECO:0007669"/>
    <property type="project" value="InterPro"/>
</dbReference>
<dbReference type="EMBL" id="ACLF03000013">
    <property type="protein sequence ID" value="EFQ82005.1"/>
    <property type="molecule type" value="Genomic_DNA"/>
</dbReference>
<keyword evidence="4" id="KW-1185">Reference proteome</keyword>
<feature type="domain" description="Integrase catalytic" evidence="2">
    <location>
        <begin position="131"/>
        <end position="264"/>
    </location>
</feature>
<dbReference type="AlphaFoldDB" id="E2SFN8"/>
<dbReference type="InterPro" id="IPR009057">
    <property type="entry name" value="Homeodomain-like_sf"/>
</dbReference>
<dbReference type="InterPro" id="IPR001584">
    <property type="entry name" value="Integrase_cat-core"/>
</dbReference>
<protein>
    <recommendedName>
        <fullName evidence="2">Integrase catalytic domain-containing protein</fullName>
    </recommendedName>
</protein>
<dbReference type="eggNOG" id="COG3415">
    <property type="taxonomic scope" value="Bacteria"/>
</dbReference>
<feature type="compositionally biased region" description="Polar residues" evidence="1">
    <location>
        <begin position="197"/>
        <end position="212"/>
    </location>
</feature>
<dbReference type="Pfam" id="PF13565">
    <property type="entry name" value="HTH_32"/>
    <property type="match status" value="1"/>
</dbReference>
<dbReference type="SUPFAM" id="SSF46689">
    <property type="entry name" value="Homeodomain-like"/>
    <property type="match status" value="1"/>
</dbReference>
<dbReference type="Proteomes" id="UP000003111">
    <property type="component" value="Unassembled WGS sequence"/>
</dbReference>
<comment type="caution">
    <text evidence="3">The sequence shown here is derived from an EMBL/GenBank/DDBJ whole genome shotgun (WGS) entry which is preliminary data.</text>
</comment>
<feature type="compositionally biased region" description="Low complexity" evidence="1">
    <location>
        <begin position="221"/>
        <end position="235"/>
    </location>
</feature>
<dbReference type="STRING" id="585531.HMPREF0063_12847"/>
<accession>E2SFN8</accession>
<dbReference type="PROSITE" id="PS50994">
    <property type="entry name" value="INTEGRASE"/>
    <property type="match status" value="1"/>
</dbReference>